<accession>A0A450XWH9</accession>
<dbReference type="EMBL" id="CAADGH010000052">
    <property type="protein sequence ID" value="VFK76340.1"/>
    <property type="molecule type" value="Genomic_DNA"/>
</dbReference>
<dbReference type="AlphaFoldDB" id="A0A450XWH9"/>
<organism evidence="2">
    <name type="scientific">Candidatus Kentrum sp. MB</name>
    <dbReference type="NCBI Taxonomy" id="2138164"/>
    <lineage>
        <taxon>Bacteria</taxon>
        <taxon>Pseudomonadati</taxon>
        <taxon>Pseudomonadota</taxon>
        <taxon>Gammaproteobacteria</taxon>
        <taxon>Candidatus Kentrum</taxon>
    </lineage>
</organism>
<gene>
    <name evidence="1" type="ORF">BECKMB1821G_GA0114241_105011</name>
    <name evidence="3" type="ORF">BECKMB1821H_GA0114242_10529</name>
    <name evidence="2" type="ORF">BECKMB1821I_GA0114274_10509</name>
</gene>
<evidence type="ECO:0000313" key="1">
    <source>
        <dbReference type="EMBL" id="VFK29523.1"/>
    </source>
</evidence>
<sequence length="45" mass="5369">MWGIEGVFRGEGAKWGCCFQAFRAMDWEMIGWRGFVLDLWHVILY</sequence>
<proteinExistence type="predicted"/>
<protein>
    <submittedName>
        <fullName evidence="2">Uncharacterized protein</fullName>
    </submittedName>
</protein>
<dbReference type="EMBL" id="CAADFQ010000050">
    <property type="protein sequence ID" value="VFK33638.1"/>
    <property type="molecule type" value="Genomic_DNA"/>
</dbReference>
<name>A0A450XWH9_9GAMM</name>
<evidence type="ECO:0000313" key="2">
    <source>
        <dbReference type="EMBL" id="VFK33638.1"/>
    </source>
</evidence>
<dbReference type="EMBL" id="CAADFO010000050">
    <property type="protein sequence ID" value="VFK29523.1"/>
    <property type="molecule type" value="Genomic_DNA"/>
</dbReference>
<evidence type="ECO:0000313" key="3">
    <source>
        <dbReference type="EMBL" id="VFK76340.1"/>
    </source>
</evidence>
<reference evidence="2" key="1">
    <citation type="submission" date="2019-02" db="EMBL/GenBank/DDBJ databases">
        <authorList>
            <person name="Gruber-Vodicka R. H."/>
            <person name="Seah K. B. B."/>
        </authorList>
    </citation>
    <scope>NUCLEOTIDE SEQUENCE</scope>
    <source>
        <strain evidence="1">BECK_BZ197</strain>
        <strain evidence="3">BECK_BZ198</strain>
        <strain evidence="2">BECK_BZ199</strain>
    </source>
</reference>